<evidence type="ECO:0000259" key="13">
    <source>
        <dbReference type="PROSITE" id="PS50885"/>
    </source>
</evidence>
<dbReference type="Gene3D" id="6.10.340.10">
    <property type="match status" value="1"/>
</dbReference>
<dbReference type="GO" id="GO:0005524">
    <property type="term" value="F:ATP binding"/>
    <property type="evidence" value="ECO:0007669"/>
    <property type="project" value="UniProtKB-KW"/>
</dbReference>
<evidence type="ECO:0000256" key="2">
    <source>
        <dbReference type="ARBA" id="ARBA00004651"/>
    </source>
</evidence>
<feature type="domain" description="Histidine kinase" evidence="12">
    <location>
        <begin position="281"/>
        <end position="494"/>
    </location>
</feature>
<dbReference type="SUPFAM" id="SSF158472">
    <property type="entry name" value="HAMP domain-like"/>
    <property type="match status" value="1"/>
</dbReference>
<dbReference type="AlphaFoldDB" id="A0A545U4B9"/>
<feature type="region of interest" description="Disordered" evidence="10">
    <location>
        <begin position="473"/>
        <end position="502"/>
    </location>
</feature>
<dbReference type="SUPFAM" id="SSF55874">
    <property type="entry name" value="ATPase domain of HSP90 chaperone/DNA topoisomerase II/histidine kinase"/>
    <property type="match status" value="1"/>
</dbReference>
<dbReference type="PROSITE" id="PS50885">
    <property type="entry name" value="HAMP"/>
    <property type="match status" value="1"/>
</dbReference>
<evidence type="ECO:0000256" key="8">
    <source>
        <dbReference type="ARBA" id="ARBA00022777"/>
    </source>
</evidence>
<dbReference type="Pfam" id="PF02518">
    <property type="entry name" value="HATPase_c"/>
    <property type="match status" value="1"/>
</dbReference>
<dbReference type="InterPro" id="IPR003661">
    <property type="entry name" value="HisK_dim/P_dom"/>
</dbReference>
<feature type="domain" description="HAMP" evidence="13">
    <location>
        <begin position="218"/>
        <end position="273"/>
    </location>
</feature>
<evidence type="ECO:0000313" key="15">
    <source>
        <dbReference type="Proteomes" id="UP000319732"/>
    </source>
</evidence>
<dbReference type="Pfam" id="PF00672">
    <property type="entry name" value="HAMP"/>
    <property type="match status" value="1"/>
</dbReference>
<keyword evidence="15" id="KW-1185">Reference proteome</keyword>
<dbReference type="SMART" id="SM00388">
    <property type="entry name" value="HisKA"/>
    <property type="match status" value="1"/>
</dbReference>
<evidence type="ECO:0000256" key="9">
    <source>
        <dbReference type="ARBA" id="ARBA00022840"/>
    </source>
</evidence>
<dbReference type="InterPro" id="IPR005467">
    <property type="entry name" value="His_kinase_dom"/>
</dbReference>
<dbReference type="Proteomes" id="UP000319732">
    <property type="component" value="Unassembled WGS sequence"/>
</dbReference>
<keyword evidence="8" id="KW-0418">Kinase</keyword>
<keyword evidence="4" id="KW-1003">Cell membrane</keyword>
<keyword evidence="11" id="KW-0812">Transmembrane</keyword>
<dbReference type="Gene3D" id="1.10.287.130">
    <property type="match status" value="1"/>
</dbReference>
<evidence type="ECO:0000256" key="5">
    <source>
        <dbReference type="ARBA" id="ARBA00022553"/>
    </source>
</evidence>
<dbReference type="EMBL" id="VHSG01000006">
    <property type="protein sequence ID" value="TQV84284.1"/>
    <property type="molecule type" value="Genomic_DNA"/>
</dbReference>
<accession>A0A545U4B9</accession>
<keyword evidence="7" id="KW-0547">Nucleotide-binding</keyword>
<dbReference type="Pfam" id="PF00512">
    <property type="entry name" value="HisKA"/>
    <property type="match status" value="1"/>
</dbReference>
<evidence type="ECO:0000256" key="4">
    <source>
        <dbReference type="ARBA" id="ARBA00022475"/>
    </source>
</evidence>
<dbReference type="SMART" id="SM00304">
    <property type="entry name" value="HAMP"/>
    <property type="match status" value="1"/>
</dbReference>
<dbReference type="PANTHER" id="PTHR44936:SF10">
    <property type="entry name" value="SENSOR PROTEIN RSTB"/>
    <property type="match status" value="1"/>
</dbReference>
<dbReference type="InterPro" id="IPR036097">
    <property type="entry name" value="HisK_dim/P_sf"/>
</dbReference>
<dbReference type="SMART" id="SM00387">
    <property type="entry name" value="HATPase_c"/>
    <property type="match status" value="1"/>
</dbReference>
<sequence length="502" mass="54642">MYTSHICEKSSVHYPMGSNVSKPCGVAVTSTWLDHELRGLIMNRFFRRIFLAFWVMGVATVILAYLVANLLHLSAASVGKDHYEKQLVATIARDLRGQLATGPSPAAAVATVGQRHLLEVGDLLRIFIIDPEGRDIAGRPLPAPVARLMRPEGAEPAGTLAFWAPPLTVQSEGLHGYRIVGYPIAPPVGRTLLQPHGRALMMVVSILVSAIISLVLARFIALPIQRLRKAGQRVAAGDLSVRVAHTLGRRTDDIAKLAQDFDVMTGRVEHLIASQQQLMRDVSHELRSPLARIQAILSIARQKARQDDMANIDRMEHEVERLNALIGEILSFARLQSRQQVEPCATDLVDLVRTIVEDAHIEGRESYKDVRMSGPDRCVVSVDTALIHRAVENIVRNALKYTAEYTAVEIAITVRDDAVTVTVDDRGPGVPEAALEKLYMPFYRVNEVQNHSPAGSGVGLAIAERSVSLHGGSIRASNRDGGGLSVEISLPQESGGSQSPAS</sequence>
<proteinExistence type="predicted"/>
<keyword evidence="9" id="KW-0067">ATP-binding</keyword>
<evidence type="ECO:0000256" key="10">
    <source>
        <dbReference type="SAM" id="MobiDB-lite"/>
    </source>
</evidence>
<dbReference type="PROSITE" id="PS50109">
    <property type="entry name" value="HIS_KIN"/>
    <property type="match status" value="1"/>
</dbReference>
<name>A0A545U4B9_9GAMM</name>
<keyword evidence="11" id="KW-1133">Transmembrane helix</keyword>
<comment type="subcellular location">
    <subcellularLocation>
        <location evidence="2">Cell membrane</location>
        <topology evidence="2">Multi-pass membrane protein</topology>
    </subcellularLocation>
</comment>
<dbReference type="EC" id="2.7.13.3" evidence="3"/>
<evidence type="ECO:0000256" key="3">
    <source>
        <dbReference type="ARBA" id="ARBA00012438"/>
    </source>
</evidence>
<feature type="compositionally biased region" description="Polar residues" evidence="10">
    <location>
        <begin position="491"/>
        <end position="502"/>
    </location>
</feature>
<protein>
    <recommendedName>
        <fullName evidence="3">histidine kinase</fullName>
        <ecNumber evidence="3">2.7.13.3</ecNumber>
    </recommendedName>
</protein>
<evidence type="ECO:0000256" key="6">
    <source>
        <dbReference type="ARBA" id="ARBA00022679"/>
    </source>
</evidence>
<dbReference type="PRINTS" id="PR00344">
    <property type="entry name" value="BCTRLSENSOR"/>
</dbReference>
<dbReference type="CDD" id="cd00082">
    <property type="entry name" value="HisKA"/>
    <property type="match status" value="1"/>
</dbReference>
<dbReference type="InterPro" id="IPR050980">
    <property type="entry name" value="2C_sensor_his_kinase"/>
</dbReference>
<feature type="transmembrane region" description="Helical" evidence="11">
    <location>
        <begin position="199"/>
        <end position="221"/>
    </location>
</feature>
<dbReference type="InterPro" id="IPR003594">
    <property type="entry name" value="HATPase_dom"/>
</dbReference>
<dbReference type="GO" id="GO:0005886">
    <property type="term" value="C:plasma membrane"/>
    <property type="evidence" value="ECO:0007669"/>
    <property type="project" value="UniProtKB-SubCell"/>
</dbReference>
<dbReference type="OrthoDB" id="9804645at2"/>
<dbReference type="GO" id="GO:0000155">
    <property type="term" value="F:phosphorelay sensor kinase activity"/>
    <property type="evidence" value="ECO:0007669"/>
    <property type="project" value="InterPro"/>
</dbReference>
<dbReference type="SUPFAM" id="SSF47384">
    <property type="entry name" value="Homodimeric domain of signal transducing histidine kinase"/>
    <property type="match status" value="1"/>
</dbReference>
<reference evidence="14 15" key="1">
    <citation type="submission" date="2019-06" db="EMBL/GenBank/DDBJ databases">
        <title>Whole genome sequence for Cellvibrionaceae sp. R142.</title>
        <authorList>
            <person name="Wang G."/>
        </authorList>
    </citation>
    <scope>NUCLEOTIDE SEQUENCE [LARGE SCALE GENOMIC DNA]</scope>
    <source>
        <strain evidence="14 15">R142</strain>
    </source>
</reference>
<keyword evidence="5" id="KW-0597">Phosphoprotein</keyword>
<dbReference type="CDD" id="cd06225">
    <property type="entry name" value="HAMP"/>
    <property type="match status" value="1"/>
</dbReference>
<dbReference type="PANTHER" id="PTHR44936">
    <property type="entry name" value="SENSOR PROTEIN CREC"/>
    <property type="match status" value="1"/>
</dbReference>
<comment type="caution">
    <text evidence="14">The sequence shown here is derived from an EMBL/GenBank/DDBJ whole genome shotgun (WGS) entry which is preliminary data.</text>
</comment>
<dbReference type="InterPro" id="IPR036890">
    <property type="entry name" value="HATPase_C_sf"/>
</dbReference>
<evidence type="ECO:0000256" key="7">
    <source>
        <dbReference type="ARBA" id="ARBA00022741"/>
    </source>
</evidence>
<evidence type="ECO:0000259" key="12">
    <source>
        <dbReference type="PROSITE" id="PS50109"/>
    </source>
</evidence>
<dbReference type="Gene3D" id="3.30.565.10">
    <property type="entry name" value="Histidine kinase-like ATPase, C-terminal domain"/>
    <property type="match status" value="1"/>
</dbReference>
<keyword evidence="11" id="KW-0472">Membrane</keyword>
<gene>
    <name evidence="14" type="ORF">FKG94_06400</name>
</gene>
<evidence type="ECO:0000256" key="11">
    <source>
        <dbReference type="SAM" id="Phobius"/>
    </source>
</evidence>
<keyword evidence="6" id="KW-0808">Transferase</keyword>
<evidence type="ECO:0000256" key="1">
    <source>
        <dbReference type="ARBA" id="ARBA00000085"/>
    </source>
</evidence>
<comment type="catalytic activity">
    <reaction evidence="1">
        <text>ATP + protein L-histidine = ADP + protein N-phospho-L-histidine.</text>
        <dbReference type="EC" id="2.7.13.3"/>
    </reaction>
</comment>
<organism evidence="14 15">
    <name type="scientific">Exilibacterium tricleocarpae</name>
    <dbReference type="NCBI Taxonomy" id="2591008"/>
    <lineage>
        <taxon>Bacteria</taxon>
        <taxon>Pseudomonadati</taxon>
        <taxon>Pseudomonadota</taxon>
        <taxon>Gammaproteobacteria</taxon>
        <taxon>Cellvibrionales</taxon>
        <taxon>Cellvibrionaceae</taxon>
        <taxon>Exilibacterium</taxon>
    </lineage>
</organism>
<feature type="transmembrane region" description="Helical" evidence="11">
    <location>
        <begin position="49"/>
        <end position="68"/>
    </location>
</feature>
<dbReference type="InterPro" id="IPR004358">
    <property type="entry name" value="Sig_transdc_His_kin-like_C"/>
</dbReference>
<dbReference type="InterPro" id="IPR003660">
    <property type="entry name" value="HAMP_dom"/>
</dbReference>
<evidence type="ECO:0000313" key="14">
    <source>
        <dbReference type="EMBL" id="TQV84284.1"/>
    </source>
</evidence>